<dbReference type="Proteomes" id="UP000018895">
    <property type="component" value="Unassembled WGS sequence"/>
</dbReference>
<dbReference type="GO" id="GO:0046983">
    <property type="term" value="F:protein dimerization activity"/>
    <property type="evidence" value="ECO:0007669"/>
    <property type="project" value="InterPro"/>
</dbReference>
<name>W4QE26_9BACI</name>
<dbReference type="SUPFAM" id="SSF140500">
    <property type="entry name" value="BAS1536-like"/>
    <property type="match status" value="1"/>
</dbReference>
<evidence type="ECO:0000313" key="2">
    <source>
        <dbReference type="Proteomes" id="UP000018895"/>
    </source>
</evidence>
<gene>
    <name evidence="1" type="ORF">JCM9152_1719</name>
</gene>
<dbReference type="OrthoDB" id="1684493at2"/>
<dbReference type="InterPro" id="IPR036638">
    <property type="entry name" value="HLH_DNA-bd_sf"/>
</dbReference>
<keyword evidence="2" id="KW-1185">Reference proteome</keyword>
<accession>W4QE26</accession>
<proteinExistence type="predicted"/>
<evidence type="ECO:0000313" key="1">
    <source>
        <dbReference type="EMBL" id="GAE30315.1"/>
    </source>
</evidence>
<dbReference type="AlphaFoldDB" id="W4QE26"/>
<comment type="caution">
    <text evidence="1">The sequence shown here is derived from an EMBL/GenBank/DDBJ whole genome shotgun (WGS) entry which is preliminary data.</text>
</comment>
<dbReference type="InterPro" id="IPR037208">
    <property type="entry name" value="Spo0E-like_sf"/>
</dbReference>
<sequence>MCNVSHEAYFKKIEDLRYKMIDAAKEYGMNHPIVLQYSQKLDHTHNELMMITNTTSQLNNH</sequence>
<dbReference type="Gene3D" id="4.10.280.10">
    <property type="entry name" value="Helix-loop-helix DNA-binding domain"/>
    <property type="match status" value="1"/>
</dbReference>
<protein>
    <recommendedName>
        <fullName evidence="3">Spo0E like sporulation regulatory protein</fullName>
    </recommendedName>
</protein>
<dbReference type="InterPro" id="IPR018540">
    <property type="entry name" value="Spo0E-like"/>
</dbReference>
<dbReference type="RefSeq" id="WP_035342849.1">
    <property type="nucleotide sequence ID" value="NZ_BAUU01000010.1"/>
</dbReference>
<dbReference type="EMBL" id="BAUU01000010">
    <property type="protein sequence ID" value="GAE30315.1"/>
    <property type="molecule type" value="Genomic_DNA"/>
</dbReference>
<reference evidence="1" key="1">
    <citation type="journal article" date="2014" name="Genome Announc.">
        <title>Draft Genome Sequences of Three Alkaliphilic Bacillus Strains, Bacillus wakoensis JCM 9140T, Bacillus akibai JCM 9157T, and Bacillus hemicellulosilyticus JCM 9152T.</title>
        <authorList>
            <person name="Yuki M."/>
            <person name="Oshima K."/>
            <person name="Suda W."/>
            <person name="Oshida Y."/>
            <person name="Kitamura K."/>
            <person name="Iida T."/>
            <person name="Hattori M."/>
            <person name="Ohkuma M."/>
        </authorList>
    </citation>
    <scope>NUCLEOTIDE SEQUENCE [LARGE SCALE GENOMIC DNA]</scope>
    <source>
        <strain evidence="1">JCM 9152</strain>
    </source>
</reference>
<dbReference type="Pfam" id="PF09388">
    <property type="entry name" value="SpoOE-like"/>
    <property type="match status" value="1"/>
</dbReference>
<evidence type="ECO:0008006" key="3">
    <source>
        <dbReference type="Google" id="ProtNLM"/>
    </source>
</evidence>
<dbReference type="GO" id="GO:0043937">
    <property type="term" value="P:regulation of sporulation"/>
    <property type="evidence" value="ECO:0007669"/>
    <property type="project" value="InterPro"/>
</dbReference>
<organism evidence="1 2">
    <name type="scientific">Halalkalibacter hemicellulosilyticusJCM 9152</name>
    <dbReference type="NCBI Taxonomy" id="1236971"/>
    <lineage>
        <taxon>Bacteria</taxon>
        <taxon>Bacillati</taxon>
        <taxon>Bacillota</taxon>
        <taxon>Bacilli</taxon>
        <taxon>Bacillales</taxon>
        <taxon>Bacillaceae</taxon>
        <taxon>Halalkalibacter</taxon>
    </lineage>
</organism>